<dbReference type="EMBL" id="ML977607">
    <property type="protein sequence ID" value="KAF1998008.1"/>
    <property type="molecule type" value="Genomic_DNA"/>
</dbReference>
<feature type="region of interest" description="Disordered" evidence="1">
    <location>
        <begin position="98"/>
        <end position="148"/>
    </location>
</feature>
<gene>
    <name evidence="2" type="ORF">P154DRAFT_265736</name>
</gene>
<name>A0A6A5WA55_9PLEO</name>
<reference evidence="2" key="1">
    <citation type="journal article" date="2020" name="Stud. Mycol.">
        <title>101 Dothideomycetes genomes: a test case for predicting lifestyles and emergence of pathogens.</title>
        <authorList>
            <person name="Haridas S."/>
            <person name="Albert R."/>
            <person name="Binder M."/>
            <person name="Bloem J."/>
            <person name="Labutti K."/>
            <person name="Salamov A."/>
            <person name="Andreopoulos B."/>
            <person name="Baker S."/>
            <person name="Barry K."/>
            <person name="Bills G."/>
            <person name="Bluhm B."/>
            <person name="Cannon C."/>
            <person name="Castanera R."/>
            <person name="Culley D."/>
            <person name="Daum C."/>
            <person name="Ezra D."/>
            <person name="Gonzalez J."/>
            <person name="Henrissat B."/>
            <person name="Kuo A."/>
            <person name="Liang C."/>
            <person name="Lipzen A."/>
            <person name="Lutzoni F."/>
            <person name="Magnuson J."/>
            <person name="Mondo S."/>
            <person name="Nolan M."/>
            <person name="Ohm R."/>
            <person name="Pangilinan J."/>
            <person name="Park H.-J."/>
            <person name="Ramirez L."/>
            <person name="Alfaro M."/>
            <person name="Sun H."/>
            <person name="Tritt A."/>
            <person name="Yoshinaga Y."/>
            <person name="Zwiers L.-H."/>
            <person name="Turgeon B."/>
            <person name="Goodwin S."/>
            <person name="Spatafora J."/>
            <person name="Crous P."/>
            <person name="Grigoriev I."/>
        </authorList>
    </citation>
    <scope>NUCLEOTIDE SEQUENCE</scope>
    <source>
        <strain evidence="2">CBS 123094</strain>
    </source>
</reference>
<dbReference type="Proteomes" id="UP000799779">
    <property type="component" value="Unassembled WGS sequence"/>
</dbReference>
<evidence type="ECO:0000313" key="3">
    <source>
        <dbReference type="Proteomes" id="UP000799779"/>
    </source>
</evidence>
<accession>A0A6A5WA55</accession>
<organism evidence="2 3">
    <name type="scientific">Amniculicola lignicola CBS 123094</name>
    <dbReference type="NCBI Taxonomy" id="1392246"/>
    <lineage>
        <taxon>Eukaryota</taxon>
        <taxon>Fungi</taxon>
        <taxon>Dikarya</taxon>
        <taxon>Ascomycota</taxon>
        <taxon>Pezizomycotina</taxon>
        <taxon>Dothideomycetes</taxon>
        <taxon>Pleosporomycetidae</taxon>
        <taxon>Pleosporales</taxon>
        <taxon>Amniculicolaceae</taxon>
        <taxon>Amniculicola</taxon>
    </lineage>
</organism>
<sequence length="148" mass="16937">MDYESNTPSYESDPDTGIEMINSPRVLHPTTDIFTVFSVLNMAMQVHCCRDLREHPKPCPVLMHRRRRASVDISGPQAKDLLIEKLGDYYDDRDLAVDRNTQSNEEQQLDSNEEESGEHDLTEEEQDETGIENEAQEGEEIVGDLTLR</sequence>
<proteinExistence type="predicted"/>
<evidence type="ECO:0000313" key="2">
    <source>
        <dbReference type="EMBL" id="KAF1998008.1"/>
    </source>
</evidence>
<protein>
    <submittedName>
        <fullName evidence="2">Uncharacterized protein</fullName>
    </submittedName>
</protein>
<evidence type="ECO:0000256" key="1">
    <source>
        <dbReference type="SAM" id="MobiDB-lite"/>
    </source>
</evidence>
<dbReference type="AlphaFoldDB" id="A0A6A5WA55"/>
<feature type="region of interest" description="Disordered" evidence="1">
    <location>
        <begin position="1"/>
        <end position="22"/>
    </location>
</feature>
<feature type="compositionally biased region" description="Polar residues" evidence="1">
    <location>
        <begin position="1"/>
        <end position="10"/>
    </location>
</feature>
<keyword evidence="3" id="KW-1185">Reference proteome</keyword>
<feature type="compositionally biased region" description="Acidic residues" evidence="1">
    <location>
        <begin position="107"/>
        <end position="142"/>
    </location>
</feature>